<dbReference type="GO" id="GO:0005737">
    <property type="term" value="C:cytoplasm"/>
    <property type="evidence" value="ECO:0007669"/>
    <property type="project" value="TreeGrafter"/>
</dbReference>
<dbReference type="PROSITE" id="PS50059">
    <property type="entry name" value="FKBP_PPIASE"/>
    <property type="match status" value="1"/>
</dbReference>
<dbReference type="SUPFAM" id="SSF54534">
    <property type="entry name" value="FKBP-like"/>
    <property type="match status" value="1"/>
</dbReference>
<dbReference type="InterPro" id="IPR050689">
    <property type="entry name" value="FKBP-type_PPIase"/>
</dbReference>
<evidence type="ECO:0000259" key="6">
    <source>
        <dbReference type="PROSITE" id="PS50059"/>
    </source>
</evidence>
<sequence>MGGVVHTIVAPIERAKLRLQTQESNIAIAEEGEKLRKGNTCLIRDVFKKPKWISPMNHALRPTPTLVREQSTKDAGQKPFSFQIGKGAVIKGWDEGVIGMQIGEVARLLFLDSEMRLDMVKGLLSLIVKSASGLVEKGIEQFLIRGLGDLGMFLSRDKSLYSNNKLQSDFASAFLLKITDLGTLTKEPKWKIHRFVISSSPLVE</sequence>
<dbReference type="PANTHER" id="PTHR10516">
    <property type="entry name" value="PEPTIDYL-PROLYL CIS-TRANS ISOMERASE"/>
    <property type="match status" value="1"/>
</dbReference>
<comment type="caution">
    <text evidence="7">The sequence shown here is derived from an EMBL/GenBank/DDBJ whole genome shotgun (WGS) entry which is preliminary data.</text>
</comment>
<evidence type="ECO:0000256" key="4">
    <source>
        <dbReference type="ARBA" id="ARBA00023235"/>
    </source>
</evidence>
<dbReference type="PANTHER" id="PTHR10516:SF443">
    <property type="entry name" value="FK506-BINDING PROTEIN 59-RELATED"/>
    <property type="match status" value="1"/>
</dbReference>
<evidence type="ECO:0000256" key="1">
    <source>
        <dbReference type="ARBA" id="ARBA00000971"/>
    </source>
</evidence>
<dbReference type="InterPro" id="IPR046357">
    <property type="entry name" value="PPIase_dom_sf"/>
</dbReference>
<evidence type="ECO:0000256" key="3">
    <source>
        <dbReference type="ARBA" id="ARBA00023110"/>
    </source>
</evidence>
<dbReference type="Gene3D" id="3.10.50.40">
    <property type="match status" value="1"/>
</dbReference>
<dbReference type="InterPro" id="IPR001179">
    <property type="entry name" value="PPIase_FKBP_dom"/>
</dbReference>
<dbReference type="AlphaFoldDB" id="A0A8S9NVM2"/>
<comment type="catalytic activity">
    <reaction evidence="1 5">
        <text>[protein]-peptidylproline (omega=180) = [protein]-peptidylproline (omega=0)</text>
        <dbReference type="Rhea" id="RHEA:16237"/>
        <dbReference type="Rhea" id="RHEA-COMP:10747"/>
        <dbReference type="Rhea" id="RHEA-COMP:10748"/>
        <dbReference type="ChEBI" id="CHEBI:83833"/>
        <dbReference type="ChEBI" id="CHEBI:83834"/>
        <dbReference type="EC" id="5.2.1.8"/>
    </reaction>
</comment>
<keyword evidence="4 5" id="KW-0413">Isomerase</keyword>
<reference evidence="7" key="1">
    <citation type="submission" date="2019-12" db="EMBL/GenBank/DDBJ databases">
        <title>Genome sequencing and annotation of Brassica cretica.</title>
        <authorList>
            <person name="Studholme D.J."/>
            <person name="Sarris P."/>
        </authorList>
    </citation>
    <scope>NUCLEOTIDE SEQUENCE</scope>
    <source>
        <strain evidence="7">PFS-109/04</strain>
        <tissue evidence="7">Leaf</tissue>
    </source>
</reference>
<dbReference type="Pfam" id="PF04510">
    <property type="entry name" value="DUF577"/>
    <property type="match status" value="1"/>
</dbReference>
<dbReference type="InterPro" id="IPR007598">
    <property type="entry name" value="DUF577"/>
</dbReference>
<organism evidence="7 8">
    <name type="scientific">Brassica cretica</name>
    <name type="common">Mustard</name>
    <dbReference type="NCBI Taxonomy" id="69181"/>
    <lineage>
        <taxon>Eukaryota</taxon>
        <taxon>Viridiplantae</taxon>
        <taxon>Streptophyta</taxon>
        <taxon>Embryophyta</taxon>
        <taxon>Tracheophyta</taxon>
        <taxon>Spermatophyta</taxon>
        <taxon>Magnoliopsida</taxon>
        <taxon>eudicotyledons</taxon>
        <taxon>Gunneridae</taxon>
        <taxon>Pentapetalae</taxon>
        <taxon>rosids</taxon>
        <taxon>malvids</taxon>
        <taxon>Brassicales</taxon>
        <taxon>Brassicaceae</taxon>
        <taxon>Brassiceae</taxon>
        <taxon>Brassica</taxon>
    </lineage>
</organism>
<dbReference type="EC" id="5.2.1.8" evidence="2 5"/>
<evidence type="ECO:0000256" key="2">
    <source>
        <dbReference type="ARBA" id="ARBA00013194"/>
    </source>
</evidence>
<evidence type="ECO:0000313" key="8">
    <source>
        <dbReference type="Proteomes" id="UP000712600"/>
    </source>
</evidence>
<accession>A0A8S9NVM2</accession>
<name>A0A8S9NVM2_BRACR</name>
<gene>
    <name evidence="7" type="ORF">F2Q69_00003848</name>
</gene>
<dbReference type="Proteomes" id="UP000712600">
    <property type="component" value="Unassembled WGS sequence"/>
</dbReference>
<dbReference type="EMBL" id="QGKX02001521">
    <property type="protein sequence ID" value="KAF3506660.1"/>
    <property type="molecule type" value="Genomic_DNA"/>
</dbReference>
<proteinExistence type="predicted"/>
<protein>
    <recommendedName>
        <fullName evidence="2 5">peptidylprolyl isomerase</fullName>
        <ecNumber evidence="2 5">5.2.1.8</ecNumber>
    </recommendedName>
</protein>
<dbReference type="GO" id="GO:0003755">
    <property type="term" value="F:peptidyl-prolyl cis-trans isomerase activity"/>
    <property type="evidence" value="ECO:0007669"/>
    <property type="project" value="UniProtKB-KW"/>
</dbReference>
<keyword evidence="3 5" id="KW-0697">Rotamase</keyword>
<evidence type="ECO:0000313" key="7">
    <source>
        <dbReference type="EMBL" id="KAF3506660.1"/>
    </source>
</evidence>
<evidence type="ECO:0000256" key="5">
    <source>
        <dbReference type="PROSITE-ProRule" id="PRU00277"/>
    </source>
</evidence>
<feature type="domain" description="PPIase FKBP-type" evidence="6">
    <location>
        <begin position="70"/>
        <end position="108"/>
    </location>
</feature>